<evidence type="ECO:0000313" key="2">
    <source>
        <dbReference type="EMBL" id="KAK1900938.1"/>
    </source>
</evidence>
<gene>
    <name evidence="2" type="ORF">KUDE01_003910</name>
</gene>
<comment type="caution">
    <text evidence="2">The sequence shown here is derived from an EMBL/GenBank/DDBJ whole genome shotgun (WGS) entry which is preliminary data.</text>
</comment>
<dbReference type="Proteomes" id="UP001228049">
    <property type="component" value="Unassembled WGS sequence"/>
</dbReference>
<protein>
    <submittedName>
        <fullName evidence="2">Nance-Horan syndrome protein</fullName>
    </submittedName>
</protein>
<dbReference type="AlphaFoldDB" id="A0AAD9CH85"/>
<reference evidence="2" key="1">
    <citation type="submission" date="2023-04" db="EMBL/GenBank/DDBJ databases">
        <title>Chromosome-level genome of Chaenocephalus aceratus.</title>
        <authorList>
            <person name="Park H."/>
        </authorList>
    </citation>
    <scope>NUCLEOTIDE SEQUENCE</scope>
    <source>
        <strain evidence="2">DE</strain>
        <tissue evidence="2">Muscle</tissue>
    </source>
</reference>
<sequence>MRTVVTNMPLQIHTMPVTTSERHAEAEMEPESRPPQIELSVGVPASASWPAQLLGGEQVEDFSEPVENLPADEINVPVRHLSDDSPNSSPSSSNAELEEPAYQLPKRERHPPRRITYDQLGSPSCYSIQPQPQLLPFYPAPGRFPWLTPLQSYYFQLPCMYGRQQV</sequence>
<evidence type="ECO:0000313" key="3">
    <source>
        <dbReference type="Proteomes" id="UP001228049"/>
    </source>
</evidence>
<feature type="compositionally biased region" description="Low complexity" evidence="1">
    <location>
        <begin position="84"/>
        <end position="94"/>
    </location>
</feature>
<name>A0AAD9CH85_DISEL</name>
<organism evidence="2 3">
    <name type="scientific">Dissostichus eleginoides</name>
    <name type="common">Patagonian toothfish</name>
    <name type="synonym">Dissostichus amissus</name>
    <dbReference type="NCBI Taxonomy" id="100907"/>
    <lineage>
        <taxon>Eukaryota</taxon>
        <taxon>Metazoa</taxon>
        <taxon>Chordata</taxon>
        <taxon>Craniata</taxon>
        <taxon>Vertebrata</taxon>
        <taxon>Euteleostomi</taxon>
        <taxon>Actinopterygii</taxon>
        <taxon>Neopterygii</taxon>
        <taxon>Teleostei</taxon>
        <taxon>Neoteleostei</taxon>
        <taxon>Acanthomorphata</taxon>
        <taxon>Eupercaria</taxon>
        <taxon>Perciformes</taxon>
        <taxon>Notothenioidei</taxon>
        <taxon>Nototheniidae</taxon>
        <taxon>Dissostichus</taxon>
    </lineage>
</organism>
<proteinExistence type="predicted"/>
<accession>A0AAD9CH85</accession>
<evidence type="ECO:0000256" key="1">
    <source>
        <dbReference type="SAM" id="MobiDB-lite"/>
    </source>
</evidence>
<feature type="region of interest" description="Disordered" evidence="1">
    <location>
        <begin position="70"/>
        <end position="118"/>
    </location>
</feature>
<dbReference type="EMBL" id="JASDAP010000006">
    <property type="protein sequence ID" value="KAK1900938.1"/>
    <property type="molecule type" value="Genomic_DNA"/>
</dbReference>
<keyword evidence="3" id="KW-1185">Reference proteome</keyword>